<keyword evidence="11" id="KW-1185">Reference proteome</keyword>
<dbReference type="PANTHER" id="PTHR33285:SF55">
    <property type="entry name" value="PHYTOSULFOKINES 3"/>
    <property type="match status" value="1"/>
</dbReference>
<evidence type="ECO:0000256" key="1">
    <source>
        <dbReference type="ARBA" id="ARBA00004613"/>
    </source>
</evidence>
<evidence type="ECO:0000256" key="9">
    <source>
        <dbReference type="RuleBase" id="RU368031"/>
    </source>
</evidence>
<evidence type="ECO:0000256" key="3">
    <source>
        <dbReference type="ARBA" id="ARBA00022473"/>
    </source>
</evidence>
<evidence type="ECO:0000256" key="5">
    <source>
        <dbReference type="ARBA" id="ARBA00022641"/>
    </source>
</evidence>
<keyword evidence="6 9" id="KW-0732">Signal</keyword>
<keyword evidence="4 9" id="KW-0964">Secreted</keyword>
<comment type="PTM">
    <text evidence="9">Sulfation is important for activity and for the binding to a putative membrane receptor.</text>
</comment>
<comment type="PTM">
    <text evidence="9">PSK-alpha is produced by endopeptidase digestion. PSK-beta is produced from PSK-alpha by exopeptidase digestion.</text>
</comment>
<dbReference type="GO" id="GO:0005576">
    <property type="term" value="C:extracellular region"/>
    <property type="evidence" value="ECO:0007669"/>
    <property type="project" value="UniProtKB-SubCell"/>
</dbReference>
<comment type="function">
    <text evidence="9">Promotes plant cell differentiation, organogenesis and somatic embryogenesis as well as cell proliferation.</text>
</comment>
<keyword evidence="5 9" id="KW-0765">Sulfation</keyword>
<dbReference type="Proteomes" id="UP001497516">
    <property type="component" value="Chromosome 10"/>
</dbReference>
<dbReference type="GO" id="GO:0008083">
    <property type="term" value="F:growth factor activity"/>
    <property type="evidence" value="ECO:0007669"/>
    <property type="project" value="UniProtKB-UniRule"/>
</dbReference>
<dbReference type="EMBL" id="OZ034814">
    <property type="protein sequence ID" value="CAL1361356.1"/>
    <property type="molecule type" value="Genomic_DNA"/>
</dbReference>
<keyword evidence="8 9" id="KW-0339">Growth factor</keyword>
<accession>A0AAV2CZ17</accession>
<gene>
    <name evidence="10" type="ORF">LTRI10_LOCUS8734</name>
</gene>
<keyword evidence="7 9" id="KW-0221">Differentiation</keyword>
<evidence type="ECO:0000313" key="10">
    <source>
        <dbReference type="EMBL" id="CAL1361356.1"/>
    </source>
</evidence>
<comment type="subcellular location">
    <subcellularLocation>
        <location evidence="1 9">Secreted</location>
    </subcellularLocation>
</comment>
<reference evidence="10 11" key="1">
    <citation type="submission" date="2024-04" db="EMBL/GenBank/DDBJ databases">
        <authorList>
            <person name="Fracassetti M."/>
        </authorList>
    </citation>
    <scope>NUCLEOTIDE SEQUENCE [LARGE SCALE GENOMIC DNA]</scope>
</reference>
<dbReference type="GO" id="GO:0008283">
    <property type="term" value="P:cell population proliferation"/>
    <property type="evidence" value="ECO:0007669"/>
    <property type="project" value="UniProtKB-UniRule"/>
</dbReference>
<name>A0AAV2CZ17_9ROSI</name>
<dbReference type="InterPro" id="IPR009438">
    <property type="entry name" value="Phytosulfokine"/>
</dbReference>
<keyword evidence="3 9" id="KW-0217">Developmental protein</keyword>
<proteinExistence type="inferred from homology"/>
<dbReference type="AlphaFoldDB" id="A0AAV2CZ17"/>
<evidence type="ECO:0000313" key="11">
    <source>
        <dbReference type="Proteomes" id="UP001497516"/>
    </source>
</evidence>
<organism evidence="10 11">
    <name type="scientific">Linum trigynum</name>
    <dbReference type="NCBI Taxonomy" id="586398"/>
    <lineage>
        <taxon>Eukaryota</taxon>
        <taxon>Viridiplantae</taxon>
        <taxon>Streptophyta</taxon>
        <taxon>Embryophyta</taxon>
        <taxon>Tracheophyta</taxon>
        <taxon>Spermatophyta</taxon>
        <taxon>Magnoliopsida</taxon>
        <taxon>eudicotyledons</taxon>
        <taxon>Gunneridae</taxon>
        <taxon>Pentapetalae</taxon>
        <taxon>rosids</taxon>
        <taxon>fabids</taxon>
        <taxon>Malpighiales</taxon>
        <taxon>Linaceae</taxon>
        <taxon>Linum</taxon>
    </lineage>
</organism>
<comment type="similarity">
    <text evidence="2 9">Belongs to the phytosulfokine family.</text>
</comment>
<evidence type="ECO:0000256" key="8">
    <source>
        <dbReference type="ARBA" id="ARBA00023030"/>
    </source>
</evidence>
<sequence length="85" mass="9535">MSKDHMKLVTLFTIAVILIFFFFFFLAHGARPNPTTLQVRKGESGSCDGIGEEECLARRTLQAHVDYIYTQDAHPPNKSTVTHAP</sequence>
<evidence type="ECO:0000256" key="2">
    <source>
        <dbReference type="ARBA" id="ARBA00010781"/>
    </source>
</evidence>
<protein>
    <recommendedName>
        <fullName evidence="9">Phytosulfokine</fullName>
    </recommendedName>
    <component>
        <recommendedName>
            <fullName evidence="9">Phytosulfokine-alpha</fullName>
            <shortName evidence="9">PSK-alpha</shortName>
            <shortName evidence="9">Phytosulfokine-a</shortName>
        </recommendedName>
    </component>
    <component>
        <recommendedName>
            <fullName evidence="9">Phytosulfokine-beta</fullName>
            <shortName evidence="9">PSK-beta</shortName>
            <shortName evidence="9">Phytosulfokine-b</shortName>
        </recommendedName>
    </component>
</protein>
<dbReference type="GO" id="GO:0030154">
    <property type="term" value="P:cell differentiation"/>
    <property type="evidence" value="ECO:0007669"/>
    <property type="project" value="UniProtKB-UniRule"/>
</dbReference>
<evidence type="ECO:0000256" key="4">
    <source>
        <dbReference type="ARBA" id="ARBA00022525"/>
    </source>
</evidence>
<dbReference type="PANTHER" id="PTHR33285">
    <property type="entry name" value="PHYTOSULFOKINES 3"/>
    <property type="match status" value="1"/>
</dbReference>
<evidence type="ECO:0000256" key="6">
    <source>
        <dbReference type="ARBA" id="ARBA00022729"/>
    </source>
</evidence>
<evidence type="ECO:0000256" key="7">
    <source>
        <dbReference type="ARBA" id="ARBA00022782"/>
    </source>
</evidence>
<dbReference type="Pfam" id="PF06404">
    <property type="entry name" value="PSK"/>
    <property type="match status" value="1"/>
</dbReference>